<evidence type="ECO:0000313" key="2">
    <source>
        <dbReference type="Proteomes" id="UP001055102"/>
    </source>
</evidence>
<dbReference type="RefSeq" id="WP_238278527.1">
    <property type="nucleotide sequence ID" value="NZ_BPQR01000084.1"/>
</dbReference>
<comment type="caution">
    <text evidence="1">The sequence shown here is derived from an EMBL/GenBank/DDBJ whole genome shotgun (WGS) entry which is preliminary data.</text>
</comment>
<accession>A0ABQ4T420</accession>
<reference evidence="1" key="1">
    <citation type="journal article" date="2021" name="Front. Microbiol.">
        <title>Comprehensive Comparative Genomics and Phenotyping of Methylobacterium Species.</title>
        <authorList>
            <person name="Alessa O."/>
            <person name="Ogura Y."/>
            <person name="Fujitani Y."/>
            <person name="Takami H."/>
            <person name="Hayashi T."/>
            <person name="Sahin N."/>
            <person name="Tani A."/>
        </authorList>
    </citation>
    <scope>NUCLEOTIDE SEQUENCE</scope>
    <source>
        <strain evidence="1">LMG 23639</strain>
    </source>
</reference>
<gene>
    <name evidence="1" type="ORF">AOPFMNJM_3989</name>
</gene>
<dbReference type="EMBL" id="BPQR01000084">
    <property type="protein sequence ID" value="GJE08646.1"/>
    <property type="molecule type" value="Genomic_DNA"/>
</dbReference>
<name>A0ABQ4T420_9HYPH</name>
<protein>
    <recommendedName>
        <fullName evidence="3">DUF4404 domain-containing protein</fullName>
    </recommendedName>
</protein>
<evidence type="ECO:0008006" key="3">
    <source>
        <dbReference type="Google" id="ProtNLM"/>
    </source>
</evidence>
<evidence type="ECO:0000313" key="1">
    <source>
        <dbReference type="EMBL" id="GJE08646.1"/>
    </source>
</evidence>
<keyword evidence="2" id="KW-1185">Reference proteome</keyword>
<dbReference type="Proteomes" id="UP001055102">
    <property type="component" value="Unassembled WGS sequence"/>
</dbReference>
<sequence length="95" mass="9976">MTQALHTTFDSLLAGLDRSRDDVLAKLDALVSAHDHRGKAAFDGREAELRASVSNLLASLDPLKHVAVAIAGLPAVPVQTEVPVAPKSVKARTGE</sequence>
<proteinExistence type="predicted"/>
<organism evidence="1 2">
    <name type="scientific">Methylobacterium jeotgali</name>
    <dbReference type="NCBI Taxonomy" id="381630"/>
    <lineage>
        <taxon>Bacteria</taxon>
        <taxon>Pseudomonadati</taxon>
        <taxon>Pseudomonadota</taxon>
        <taxon>Alphaproteobacteria</taxon>
        <taxon>Hyphomicrobiales</taxon>
        <taxon>Methylobacteriaceae</taxon>
        <taxon>Methylobacterium</taxon>
    </lineage>
</organism>
<reference evidence="1" key="2">
    <citation type="submission" date="2021-08" db="EMBL/GenBank/DDBJ databases">
        <authorList>
            <person name="Tani A."/>
            <person name="Ola A."/>
            <person name="Ogura Y."/>
            <person name="Katsura K."/>
            <person name="Hayashi T."/>
        </authorList>
    </citation>
    <scope>NUCLEOTIDE SEQUENCE</scope>
    <source>
        <strain evidence="1">LMG 23639</strain>
    </source>
</reference>